<protein>
    <recommendedName>
        <fullName evidence="1">WCX domain-containing protein</fullName>
    </recommendedName>
</protein>
<dbReference type="SUPFAM" id="SSF46785">
    <property type="entry name" value="Winged helix' DNA-binding domain"/>
    <property type="match status" value="1"/>
</dbReference>
<dbReference type="eggNOG" id="COG2378">
    <property type="taxonomic scope" value="Bacteria"/>
</dbReference>
<dbReference type="AlphaFoldDB" id="R6IKY5"/>
<dbReference type="Pfam" id="PF25583">
    <property type="entry name" value="WCX"/>
    <property type="match status" value="1"/>
</dbReference>
<evidence type="ECO:0000259" key="1">
    <source>
        <dbReference type="Pfam" id="PF25583"/>
    </source>
</evidence>
<name>R6IKY5_9FIRM</name>
<dbReference type="InterPro" id="IPR057727">
    <property type="entry name" value="WCX_dom"/>
</dbReference>
<feature type="domain" description="WCX" evidence="1">
    <location>
        <begin position="138"/>
        <end position="211"/>
    </location>
</feature>
<organism evidence="2">
    <name type="scientific">Phascolarctobacterium faecium</name>
    <dbReference type="NCBI Taxonomy" id="33025"/>
    <lineage>
        <taxon>Bacteria</taxon>
        <taxon>Bacillati</taxon>
        <taxon>Bacillota</taxon>
        <taxon>Negativicutes</taxon>
        <taxon>Acidaminococcales</taxon>
        <taxon>Acidaminococcaceae</taxon>
        <taxon>Phascolarctobacterium</taxon>
    </lineage>
</organism>
<gene>
    <name evidence="2" type="ORF">BN533_01089</name>
</gene>
<dbReference type="InterPro" id="IPR036390">
    <property type="entry name" value="WH_DNA-bd_sf"/>
</dbReference>
<evidence type="ECO:0000313" key="2">
    <source>
        <dbReference type="EMBL" id="CDB46016.1"/>
    </source>
</evidence>
<dbReference type="STRING" id="1262914.BN533_01089"/>
<reference evidence="2" key="1">
    <citation type="submission" date="2012-11" db="EMBL/GenBank/DDBJ databases">
        <title>Dependencies among metagenomic species, viruses, plasmids and units of genetic variation.</title>
        <authorList>
            <person name="Nielsen H.B."/>
            <person name="Almeida M."/>
            <person name="Juncker A.S."/>
            <person name="Rasmussen S."/>
            <person name="Li J."/>
            <person name="Sunagawa S."/>
            <person name="Plichta D."/>
            <person name="Gautier L."/>
            <person name="Le Chatelier E."/>
            <person name="Peletier E."/>
            <person name="Bonde I."/>
            <person name="Nielsen T."/>
            <person name="Manichanh C."/>
            <person name="Arumugam M."/>
            <person name="Batto J."/>
            <person name="Santos M.B.Q.D."/>
            <person name="Blom N."/>
            <person name="Borruel N."/>
            <person name="Burgdorf K.S."/>
            <person name="Boumezbeur F."/>
            <person name="Casellas F."/>
            <person name="Dore J."/>
            <person name="Guarner F."/>
            <person name="Hansen T."/>
            <person name="Hildebrand F."/>
            <person name="Kaas R.S."/>
            <person name="Kennedy S."/>
            <person name="Kristiansen K."/>
            <person name="Kultima J.R."/>
            <person name="Leonard P."/>
            <person name="Levenez F."/>
            <person name="Lund O."/>
            <person name="Moumen B."/>
            <person name="Le Paslier D."/>
            <person name="Pons N."/>
            <person name="Pedersen O."/>
            <person name="Prifti E."/>
            <person name="Qin J."/>
            <person name="Raes J."/>
            <person name="Tap J."/>
            <person name="Tims S."/>
            <person name="Ussery D.W."/>
            <person name="Yamada T."/>
            <person name="MetaHit consortium"/>
            <person name="Renault P."/>
            <person name="Sicheritz-Ponten T."/>
            <person name="Bork P."/>
            <person name="Wang J."/>
            <person name="Brunak S."/>
            <person name="Ehrlich S.D."/>
        </authorList>
    </citation>
    <scope>NUCLEOTIDE SEQUENCE [LARGE SCALE GENOMIC DNA]</scope>
</reference>
<dbReference type="HOGENOM" id="CLU_053686_0_0_9"/>
<sequence length="216" mass="24548">MSKKANQKAKLLYLQQILLEETDEKHVLTVQQLIERLAELEIPAERKSLYDDIATLQAFGLDVIATRSRANIYRIGSRLFTLSELQLLAEAVVKSSAITQNKAQKLVDKLARLASRYQAETLRENLKAQKYDDAELLCPVELRCSNEIVPVVLEYLADSKVKKSKEETSVIEGTAVVDQAFYGWMFGFGNKVKVTEPANVKKDFVKYCKKVLNQYK</sequence>
<accession>R6IKY5</accession>
<dbReference type="EMBL" id="CBDS010000069">
    <property type="protein sequence ID" value="CDB46016.1"/>
    <property type="molecule type" value="Genomic_DNA"/>
</dbReference>
<proteinExistence type="predicted"/>
<comment type="caution">
    <text evidence="2">The sequence shown here is derived from an EMBL/GenBank/DDBJ whole genome shotgun (WGS) entry which is preliminary data.</text>
</comment>
<dbReference type="RefSeq" id="WP_021717991.1">
    <property type="nucleotide sequence ID" value="NZ_AP025560.1"/>
</dbReference>